<organism evidence="1 2">
    <name type="scientific">Fusarium equiseti</name>
    <name type="common">Fusarium scirpi</name>
    <dbReference type="NCBI Taxonomy" id="61235"/>
    <lineage>
        <taxon>Eukaryota</taxon>
        <taxon>Fungi</taxon>
        <taxon>Dikarya</taxon>
        <taxon>Ascomycota</taxon>
        <taxon>Pezizomycotina</taxon>
        <taxon>Sordariomycetes</taxon>
        <taxon>Hypocreomycetidae</taxon>
        <taxon>Hypocreales</taxon>
        <taxon>Nectriaceae</taxon>
        <taxon>Fusarium</taxon>
        <taxon>Fusarium incarnatum-equiseti species complex</taxon>
    </lineage>
</organism>
<reference evidence="1" key="1">
    <citation type="submission" date="2021-05" db="EMBL/GenBank/DDBJ databases">
        <authorList>
            <person name="Khan N."/>
        </authorList>
    </citation>
    <scope>NUCLEOTIDE SEQUENCE</scope>
</reference>
<protein>
    <submittedName>
        <fullName evidence="1">Uncharacterized protein</fullName>
    </submittedName>
</protein>
<dbReference type="EMBL" id="CAJSTJ010000171">
    <property type="protein sequence ID" value="CAG7564712.1"/>
    <property type="molecule type" value="Genomic_DNA"/>
</dbReference>
<sequence>MRTDAGDTNVYDDEYISARWDQYGTLPKYEQFRPKLADVRTDPDYLKKKCAKDIKRDKDGYLEPARKQLFIPVDEVSGDEEEDAAVSVVGSTI</sequence>
<comment type="caution">
    <text evidence="1">The sequence shown here is derived from an EMBL/GenBank/DDBJ whole genome shotgun (WGS) entry which is preliminary data.</text>
</comment>
<accession>A0A8J2NJ46</accession>
<gene>
    <name evidence="1" type="ORF">FEQUK3_LOCUS10424</name>
</gene>
<evidence type="ECO:0000313" key="2">
    <source>
        <dbReference type="Proteomes" id="UP000693738"/>
    </source>
</evidence>
<dbReference type="AlphaFoldDB" id="A0A8J2NJ46"/>
<evidence type="ECO:0000313" key="1">
    <source>
        <dbReference type="EMBL" id="CAG7564712.1"/>
    </source>
</evidence>
<proteinExistence type="predicted"/>
<name>A0A8J2NJ46_FUSEQ</name>
<dbReference type="Proteomes" id="UP000693738">
    <property type="component" value="Unassembled WGS sequence"/>
</dbReference>